<feature type="binding site" evidence="6">
    <location>
        <position position="105"/>
    </location>
    <ligand>
        <name>FMN</name>
        <dbReference type="ChEBI" id="CHEBI:58210"/>
    </ligand>
</feature>
<comment type="caution">
    <text evidence="9">The sequence shown here is derived from an EMBL/GenBank/DDBJ whole genome shotgun (WGS) entry which is preliminary data.</text>
</comment>
<dbReference type="RefSeq" id="WP_007619441.1">
    <property type="nucleotide sequence ID" value="NZ_BANX01000011.1"/>
</dbReference>
<evidence type="ECO:0000256" key="4">
    <source>
        <dbReference type="ARBA" id="ARBA00023033"/>
    </source>
</evidence>
<sequence length="476" mass="52347">MSDRPLYFSAFVMNTPSHVLHGLWRKPEAQNHQINSLEHWIELARYVDRVGFDLLFFADVTGLRSPWNGNYELVAREGLQIPVNDPSTLISALAAATEDIGLVFTSSIVQALPFDFARRLSTLDHYTRGRVGWNIVTSFSDNTYRNFGHDKLVEHDERYRIAAEYVDTLYKLWEGSWDEDALVQDKEAGVYADPAKIHKINHVGQRFSVEGPHLVSPSPQRTPFLFQAGASPAGQAFSARNAEGVFIGSPDPQSARGLIAEQRAQAVAVGRGPSDIRFFQGLSFVVGETEDEARAKEAAIEEYSSLEGILSHILGDAGIDAGGLDLDTPIDDLGEFRGVQGWRRWAEEAAGSDRPTIGHLARVFERASRIVGTPEQIADRLEEWRDAGIDGVNVFHATRPGTFVEIGELLFPELRRRGLLSTDKSGTLRSKLSGGGSDRLPDTHPAAAYRGAFTDNNLLDTVTDTAAPLRPAGVTV</sequence>
<comment type="similarity">
    <text evidence="5">Belongs to the NtaA/SnaA/DszA monooxygenase family.</text>
</comment>
<feature type="region of interest" description="Disordered" evidence="7">
    <location>
        <begin position="425"/>
        <end position="445"/>
    </location>
</feature>
<evidence type="ECO:0000259" key="8">
    <source>
        <dbReference type="Pfam" id="PF00296"/>
    </source>
</evidence>
<dbReference type="GO" id="GO:0004497">
    <property type="term" value="F:monooxygenase activity"/>
    <property type="evidence" value="ECO:0007669"/>
    <property type="project" value="UniProtKB-KW"/>
</dbReference>
<dbReference type="STRING" id="1223545.GS4_11_01060"/>
<gene>
    <name evidence="9" type="ORF">GS4_11_01060</name>
</gene>
<evidence type="ECO:0000256" key="1">
    <source>
        <dbReference type="ARBA" id="ARBA00022630"/>
    </source>
</evidence>
<feature type="binding site" evidence="6">
    <location>
        <position position="59"/>
    </location>
    <ligand>
        <name>FMN</name>
        <dbReference type="ChEBI" id="CHEBI:58210"/>
    </ligand>
</feature>
<dbReference type="AlphaFoldDB" id="M0QH17"/>
<dbReference type="InterPro" id="IPR051260">
    <property type="entry name" value="Diverse_substr_monoxygenases"/>
</dbReference>
<organism evidence="9 10">
    <name type="scientific">Gordonia soli NBRC 108243</name>
    <dbReference type="NCBI Taxonomy" id="1223545"/>
    <lineage>
        <taxon>Bacteria</taxon>
        <taxon>Bacillati</taxon>
        <taxon>Actinomycetota</taxon>
        <taxon>Actinomycetes</taxon>
        <taxon>Mycobacteriales</taxon>
        <taxon>Gordoniaceae</taxon>
        <taxon>Gordonia</taxon>
    </lineage>
</organism>
<feature type="binding site" evidence="6">
    <location>
        <position position="159"/>
    </location>
    <ligand>
        <name>FMN</name>
        <dbReference type="ChEBI" id="CHEBI:58210"/>
    </ligand>
</feature>
<dbReference type="SUPFAM" id="SSF51679">
    <property type="entry name" value="Bacterial luciferase-like"/>
    <property type="match status" value="1"/>
</dbReference>
<feature type="binding site" evidence="6">
    <location>
        <position position="231"/>
    </location>
    <ligand>
        <name>FMN</name>
        <dbReference type="ChEBI" id="CHEBI:58210"/>
    </ligand>
</feature>
<dbReference type="Gene3D" id="3.20.20.30">
    <property type="entry name" value="Luciferase-like domain"/>
    <property type="match status" value="1"/>
</dbReference>
<keyword evidence="4 9" id="KW-0503">Monooxygenase</keyword>
<keyword evidence="1 6" id="KW-0285">Flavoprotein</keyword>
<evidence type="ECO:0000256" key="6">
    <source>
        <dbReference type="PIRSR" id="PIRSR000337-1"/>
    </source>
</evidence>
<keyword evidence="10" id="KW-1185">Reference proteome</keyword>
<protein>
    <submittedName>
        <fullName evidence="9">Putative FMNH2-dependent monooxygenase</fullName>
    </submittedName>
</protein>
<feature type="domain" description="Luciferase-like" evidence="8">
    <location>
        <begin position="28"/>
        <end position="390"/>
    </location>
</feature>
<evidence type="ECO:0000256" key="5">
    <source>
        <dbReference type="ARBA" id="ARBA00033748"/>
    </source>
</evidence>
<dbReference type="eggNOG" id="COG2141">
    <property type="taxonomic scope" value="Bacteria"/>
</dbReference>
<dbReference type="PANTHER" id="PTHR30011:SF16">
    <property type="entry name" value="C2H2 FINGER DOMAIN TRANSCRIPTION FACTOR (EUROFUNG)-RELATED"/>
    <property type="match status" value="1"/>
</dbReference>
<dbReference type="Proteomes" id="UP000011666">
    <property type="component" value="Unassembled WGS sequence"/>
</dbReference>
<dbReference type="InterPro" id="IPR036661">
    <property type="entry name" value="Luciferase-like_sf"/>
</dbReference>
<accession>M0QH17</accession>
<dbReference type="GO" id="GO:0016705">
    <property type="term" value="F:oxidoreductase activity, acting on paired donors, with incorporation or reduction of molecular oxygen"/>
    <property type="evidence" value="ECO:0007669"/>
    <property type="project" value="InterPro"/>
</dbReference>
<evidence type="ECO:0000256" key="3">
    <source>
        <dbReference type="ARBA" id="ARBA00023002"/>
    </source>
</evidence>
<evidence type="ECO:0000256" key="2">
    <source>
        <dbReference type="ARBA" id="ARBA00022643"/>
    </source>
</evidence>
<keyword evidence="3" id="KW-0560">Oxidoreductase</keyword>
<dbReference type="InterPro" id="IPR016215">
    <property type="entry name" value="NTA_MOA"/>
</dbReference>
<evidence type="ECO:0000313" key="9">
    <source>
        <dbReference type="EMBL" id="GAC67838.1"/>
    </source>
</evidence>
<dbReference type="OrthoDB" id="8320141at2"/>
<name>M0QH17_9ACTN</name>
<dbReference type="NCBIfam" id="TIGR03860">
    <property type="entry name" value="FMN_nitrolo"/>
    <property type="match status" value="1"/>
</dbReference>
<feature type="binding site" evidence="6">
    <location>
        <position position="155"/>
    </location>
    <ligand>
        <name>FMN</name>
        <dbReference type="ChEBI" id="CHEBI:58210"/>
    </ligand>
</feature>
<dbReference type="Pfam" id="PF00296">
    <property type="entry name" value="Bac_luciferase"/>
    <property type="match status" value="1"/>
</dbReference>
<reference evidence="9 10" key="1">
    <citation type="submission" date="2013-01" db="EMBL/GenBank/DDBJ databases">
        <title>Whole genome shotgun sequence of Gordonia soli NBRC 108243.</title>
        <authorList>
            <person name="Isaki-Nakamura S."/>
            <person name="Hosoyama A."/>
            <person name="Tsuchikane K."/>
            <person name="Ando Y."/>
            <person name="Baba S."/>
            <person name="Ohji S."/>
            <person name="Hamada M."/>
            <person name="Tamura T."/>
            <person name="Yamazoe A."/>
            <person name="Yamazaki S."/>
            <person name="Fujita N."/>
        </authorList>
    </citation>
    <scope>NUCLEOTIDE SEQUENCE [LARGE SCALE GENOMIC DNA]</scope>
    <source>
        <strain evidence="9 10">NBRC 108243</strain>
    </source>
</reference>
<dbReference type="PIRSF" id="PIRSF000337">
    <property type="entry name" value="NTA_MOA"/>
    <property type="match status" value="1"/>
</dbReference>
<keyword evidence="2 6" id="KW-0288">FMN</keyword>
<dbReference type="PANTHER" id="PTHR30011">
    <property type="entry name" value="ALKANESULFONATE MONOOXYGENASE-RELATED"/>
    <property type="match status" value="1"/>
</dbReference>
<evidence type="ECO:0000313" key="10">
    <source>
        <dbReference type="Proteomes" id="UP000011666"/>
    </source>
</evidence>
<dbReference type="EMBL" id="BANX01000011">
    <property type="protein sequence ID" value="GAC67838.1"/>
    <property type="molecule type" value="Genomic_DNA"/>
</dbReference>
<evidence type="ECO:0000256" key="7">
    <source>
        <dbReference type="SAM" id="MobiDB-lite"/>
    </source>
</evidence>
<proteinExistence type="inferred from homology"/>
<dbReference type="InterPro" id="IPR011251">
    <property type="entry name" value="Luciferase-like_dom"/>
</dbReference>